<protein>
    <submittedName>
        <fullName evidence="8">Uncharacterized protein</fullName>
    </submittedName>
</protein>
<keyword evidence="2" id="KW-1003">Cell membrane</keyword>
<evidence type="ECO:0000256" key="1">
    <source>
        <dbReference type="ARBA" id="ARBA00004651"/>
    </source>
</evidence>
<dbReference type="InterPro" id="IPR019476">
    <property type="entry name" value="T4SS_TraD_DNA-bd"/>
</dbReference>
<comment type="subcellular location">
    <subcellularLocation>
        <location evidence="1">Cell membrane</location>
        <topology evidence="1">Multi-pass membrane protein</topology>
    </subcellularLocation>
</comment>
<evidence type="ECO:0000313" key="8">
    <source>
        <dbReference type="EMBL" id="PSN82219.1"/>
    </source>
</evidence>
<dbReference type="InterPro" id="IPR051539">
    <property type="entry name" value="T4SS-coupling_protein"/>
</dbReference>
<keyword evidence="4" id="KW-1133">Transmembrane helix</keyword>
<dbReference type="CDD" id="cd01127">
    <property type="entry name" value="TrwB_TraG_TraD_VirD4"/>
    <property type="match status" value="1"/>
</dbReference>
<feature type="domain" description="Type IV secretion system coupling protein TraD DNA-binding" evidence="7">
    <location>
        <begin position="256"/>
        <end position="412"/>
    </location>
</feature>
<keyword evidence="3" id="KW-0812">Transmembrane</keyword>
<dbReference type="InterPro" id="IPR002789">
    <property type="entry name" value="HerA_central"/>
</dbReference>
<accession>A0A2R6A787</accession>
<evidence type="ECO:0000256" key="4">
    <source>
        <dbReference type="ARBA" id="ARBA00022989"/>
    </source>
</evidence>
<dbReference type="EMBL" id="NEXE01000378">
    <property type="protein sequence ID" value="PSN82219.1"/>
    <property type="molecule type" value="Genomic_DNA"/>
</dbReference>
<dbReference type="PANTHER" id="PTHR37937">
    <property type="entry name" value="CONJUGATIVE TRANSFER: DNA TRANSPORT"/>
    <property type="match status" value="1"/>
</dbReference>
<feature type="non-terminal residue" evidence="8">
    <location>
        <position position="412"/>
    </location>
</feature>
<dbReference type="PANTHER" id="PTHR37937:SF1">
    <property type="entry name" value="CONJUGATIVE TRANSFER: DNA TRANSPORT"/>
    <property type="match status" value="1"/>
</dbReference>
<evidence type="ECO:0000256" key="5">
    <source>
        <dbReference type="ARBA" id="ARBA00023136"/>
    </source>
</evidence>
<comment type="caution">
    <text evidence="8">The sequence shown here is derived from an EMBL/GenBank/DDBJ whole genome shotgun (WGS) entry which is preliminary data.</text>
</comment>
<evidence type="ECO:0000256" key="2">
    <source>
        <dbReference type="ARBA" id="ARBA00022475"/>
    </source>
</evidence>
<organism evidence="8 9">
    <name type="scientific">Candidatus Marsarchaeota G2 archaeon OSP_D</name>
    <dbReference type="NCBI Taxonomy" id="1978157"/>
    <lineage>
        <taxon>Archaea</taxon>
        <taxon>Candidatus Marsarchaeota</taxon>
        <taxon>Candidatus Marsarchaeota group 2</taxon>
    </lineage>
</organism>
<dbReference type="AlphaFoldDB" id="A0A2R6A787"/>
<sequence>MMFFTSDYGYSAFLRTFIDPRRERLIADMRPSRKRVKEFVESLPPGREVTALNLNGGGRIPITDALLTRHVYIQGSIGSGKTTLIRALLRGLLPSARASGSDKVVIFDPKGDYLHLVREMGLPHIVVSEDVRLNPVRWNIFREILAGATVKLKRENTVLQLLGKVKQVTPYESFITDNKEVYQRLRKLASSIVHTRANMVESNKGDPYFSHNAPTSVLQGVLACAIIDAATIERGGQGFLKEWGVRGTGDLDNSILLRLCLLPSRKLHLFLSAYGANEAAEHVAPSAPAQSQGVLSSFRMYISDIFTLAFAERGEWSIAEELHKQEFKAILLEYRLDNEKVAIPVFSAILSNMMDEVLSTRLKGRNLYVILDELHALPKIESFHTFLNMARDLGGKVIAATQSVAQLYDKYG</sequence>
<name>A0A2R6A787_9ARCH</name>
<proteinExistence type="predicted"/>
<evidence type="ECO:0000313" key="9">
    <source>
        <dbReference type="Proteomes" id="UP000240322"/>
    </source>
</evidence>
<dbReference type="Proteomes" id="UP000240322">
    <property type="component" value="Unassembled WGS sequence"/>
</dbReference>
<evidence type="ECO:0000256" key="3">
    <source>
        <dbReference type="ARBA" id="ARBA00022692"/>
    </source>
</evidence>
<evidence type="ECO:0000259" key="7">
    <source>
        <dbReference type="Pfam" id="PF10412"/>
    </source>
</evidence>
<dbReference type="Gene3D" id="3.40.50.300">
    <property type="entry name" value="P-loop containing nucleotide triphosphate hydrolases"/>
    <property type="match status" value="2"/>
</dbReference>
<keyword evidence="5" id="KW-0472">Membrane</keyword>
<reference evidence="8 9" key="1">
    <citation type="submission" date="2017-04" db="EMBL/GenBank/DDBJ databases">
        <title>Novel microbial lineages endemic to geothermal iron-oxide mats fill important gaps in the evolutionary history of Archaea.</title>
        <authorList>
            <person name="Jay Z.J."/>
            <person name="Beam J.P."/>
            <person name="Dlakic M."/>
            <person name="Rusch D.B."/>
            <person name="Kozubal M.A."/>
            <person name="Inskeep W.P."/>
        </authorList>
    </citation>
    <scope>NUCLEOTIDE SEQUENCE [LARGE SCALE GENOMIC DNA]</scope>
    <source>
        <strain evidence="8">OSP_D</strain>
    </source>
</reference>
<dbReference type="GO" id="GO:0005886">
    <property type="term" value="C:plasma membrane"/>
    <property type="evidence" value="ECO:0007669"/>
    <property type="project" value="UniProtKB-SubCell"/>
</dbReference>
<dbReference type="InterPro" id="IPR027417">
    <property type="entry name" value="P-loop_NTPase"/>
</dbReference>
<feature type="domain" description="Helicase HerA central" evidence="6">
    <location>
        <begin position="64"/>
        <end position="139"/>
    </location>
</feature>
<evidence type="ECO:0000259" key="6">
    <source>
        <dbReference type="Pfam" id="PF01935"/>
    </source>
</evidence>
<gene>
    <name evidence="8" type="ORF">B9Q03_14450</name>
</gene>
<dbReference type="Pfam" id="PF10412">
    <property type="entry name" value="TrwB_AAD_bind"/>
    <property type="match status" value="1"/>
</dbReference>
<dbReference type="SUPFAM" id="SSF52540">
    <property type="entry name" value="P-loop containing nucleoside triphosphate hydrolases"/>
    <property type="match status" value="1"/>
</dbReference>
<dbReference type="Pfam" id="PF01935">
    <property type="entry name" value="DUF87"/>
    <property type="match status" value="1"/>
</dbReference>